<feature type="domain" description="Arabinofuranosyltransferase D third carbohydrate binding module" evidence="4">
    <location>
        <begin position="563"/>
        <end position="693"/>
    </location>
</feature>
<dbReference type="InterPro" id="IPR056997">
    <property type="entry name" value="CBM_AftD"/>
</dbReference>
<feature type="transmembrane region" description="Helical" evidence="2">
    <location>
        <begin position="126"/>
        <end position="143"/>
    </location>
</feature>
<keyword evidence="2" id="KW-1133">Transmembrane helix</keyword>
<evidence type="ECO:0000256" key="1">
    <source>
        <dbReference type="SAM" id="MobiDB-lite"/>
    </source>
</evidence>
<evidence type="ECO:0000256" key="2">
    <source>
        <dbReference type="SAM" id="Phobius"/>
    </source>
</evidence>
<evidence type="ECO:0000313" key="6">
    <source>
        <dbReference type="Proteomes" id="UP001500190"/>
    </source>
</evidence>
<dbReference type="EMBL" id="BAAAND010000008">
    <property type="protein sequence ID" value="GAA1602322.1"/>
    <property type="molecule type" value="Genomic_DNA"/>
</dbReference>
<name>A0ABP4QCM9_9ACTN</name>
<sequence length="894" mass="95514">MRRLTAGSSEQVVWRARLVLGCLALIALCFQHAPGLVVPDRKLELTAGPGGFLSRAMHLWDPHTAFGQLQSDAYGYLLPMGPFHWLLDTLSVPDWIIQRLWWSLVLCVAFLGIWKLCNVLQYGVPWTRFAVGLLYALVPRAFGELPIEVWPMAMAPWVLLPLVSPRIRSGWWRASWSAVAFALIGGASPAGNAAVLVLAALWLVLRARVKLTLVWLGFVVAASIWWLVPLLMLIRYGAAPPGPRWLPVAGTVVALPLALAAAHYLPRLTTLSVSRGINRRVVPVLITSLAAAAALPVILMQPAGAFAAIPKHWERAAGWLDGQSAPGSVLVLSTSNEPLAALVKRPMAALTDDLWNRVDSGVGDQTLRQELTRDGVRYVVVRNDLPDATPALAIHESLADAGIGRVAYFGPAGETRLPYPSVEIYDVGATTPGRLIPRSRLVAVDGSADDVPAVVTALGGQGAAVLRADAGGKVDGLPLVETDSRDNDQEPSAVVLRNKQIGRSACLHLGARALCSPEQAENSAEPNGLSRAIRIPAAASYELRGTALAKDGETLEQLLTVPGAITATASSRAIAAPEGRPGAAVDRSTGTGWLAASDDPRPSLTLTLPTARDVHGLRFQADAYLNGSRPAAVTLHFDNSTPVNATVDASGYVRFPTRHTRTVKIDFTATEPLQDARTSPVGVSEVEVLGADELRKAVDPKRHVPAYCGNGPAVRVDGVPLRTQVAATMQQLLLRQPVSFSLCGSLEAVPLRSGQHQVEVQSNGGLVPIETTLAKAGLGDVKAQPIQGVDVWRSNPTELTVEVPGADEQSVLVVAQNYDEGWEAYDGSGLKLTPIRVGGWQQGWLLPAGQEQVVTARFMPDRTYRAALLLGLVALLSVLAVGVFFPKTGRSRRR</sequence>
<dbReference type="Gene3D" id="2.60.120.260">
    <property type="entry name" value="Galactose-binding domain-like"/>
    <property type="match status" value="1"/>
</dbReference>
<feature type="domain" description="Alpha-(1-&gt;3)-arabinofuranosyltransferase N-terminal GT-C" evidence="3">
    <location>
        <begin position="251"/>
        <end position="486"/>
    </location>
</feature>
<protein>
    <recommendedName>
        <fullName evidence="7">Arabinofuranan 3-O-arabinosyltransferase</fullName>
    </recommendedName>
</protein>
<organism evidence="5 6">
    <name type="scientific">Kribbella karoonensis</name>
    <dbReference type="NCBI Taxonomy" id="324851"/>
    <lineage>
        <taxon>Bacteria</taxon>
        <taxon>Bacillati</taxon>
        <taxon>Actinomycetota</taxon>
        <taxon>Actinomycetes</taxon>
        <taxon>Propionibacteriales</taxon>
        <taxon>Kribbellaceae</taxon>
        <taxon>Kribbella</taxon>
    </lineage>
</organism>
<comment type="caution">
    <text evidence="5">The sequence shown here is derived from an EMBL/GenBank/DDBJ whole genome shotgun (WGS) entry which is preliminary data.</text>
</comment>
<reference evidence="6" key="1">
    <citation type="journal article" date="2019" name="Int. J. Syst. Evol. Microbiol.">
        <title>The Global Catalogue of Microorganisms (GCM) 10K type strain sequencing project: providing services to taxonomists for standard genome sequencing and annotation.</title>
        <authorList>
            <consortium name="The Broad Institute Genomics Platform"/>
            <consortium name="The Broad Institute Genome Sequencing Center for Infectious Disease"/>
            <person name="Wu L."/>
            <person name="Ma J."/>
        </authorList>
    </citation>
    <scope>NUCLEOTIDE SEQUENCE [LARGE SCALE GENOMIC DNA]</scope>
    <source>
        <strain evidence="6">JCM 14304</strain>
    </source>
</reference>
<feature type="transmembrane region" description="Helical" evidence="2">
    <location>
        <begin position="285"/>
        <end position="309"/>
    </location>
</feature>
<dbReference type="RefSeq" id="WP_344197004.1">
    <property type="nucleotide sequence ID" value="NZ_BAAAND010000008.1"/>
</dbReference>
<dbReference type="InterPro" id="IPR021798">
    <property type="entry name" value="AftD_N"/>
</dbReference>
<feature type="region of interest" description="Disordered" evidence="1">
    <location>
        <begin position="572"/>
        <end position="601"/>
    </location>
</feature>
<evidence type="ECO:0000313" key="5">
    <source>
        <dbReference type="EMBL" id="GAA1602322.1"/>
    </source>
</evidence>
<feature type="transmembrane region" description="Helical" evidence="2">
    <location>
        <begin position="211"/>
        <end position="233"/>
    </location>
</feature>
<dbReference type="Pfam" id="PF24607">
    <property type="entry name" value="CBM_AftD"/>
    <property type="match status" value="1"/>
</dbReference>
<dbReference type="Pfam" id="PF11847">
    <property type="entry name" value="GT-C_AftD"/>
    <property type="match status" value="2"/>
</dbReference>
<keyword evidence="2" id="KW-0472">Membrane</keyword>
<feature type="transmembrane region" description="Helical" evidence="2">
    <location>
        <begin position="179"/>
        <end position="205"/>
    </location>
</feature>
<evidence type="ECO:0000259" key="3">
    <source>
        <dbReference type="Pfam" id="PF11847"/>
    </source>
</evidence>
<evidence type="ECO:0000259" key="4">
    <source>
        <dbReference type="Pfam" id="PF24607"/>
    </source>
</evidence>
<keyword evidence="6" id="KW-1185">Reference proteome</keyword>
<feature type="transmembrane region" description="Helical" evidence="2">
    <location>
        <begin position="245"/>
        <end position="265"/>
    </location>
</feature>
<dbReference type="Proteomes" id="UP001500190">
    <property type="component" value="Unassembled WGS sequence"/>
</dbReference>
<keyword evidence="2" id="KW-0812">Transmembrane</keyword>
<proteinExistence type="predicted"/>
<dbReference type="InterPro" id="IPR008979">
    <property type="entry name" value="Galactose-bd-like_sf"/>
</dbReference>
<feature type="transmembrane region" description="Helical" evidence="2">
    <location>
        <begin position="95"/>
        <end position="114"/>
    </location>
</feature>
<accession>A0ABP4QCM9</accession>
<gene>
    <name evidence="5" type="ORF">GCM10009742_58270</name>
</gene>
<dbReference type="SUPFAM" id="SSF49785">
    <property type="entry name" value="Galactose-binding domain-like"/>
    <property type="match status" value="1"/>
</dbReference>
<feature type="domain" description="Alpha-(1-&gt;3)-arabinofuranosyltransferase N-terminal GT-C" evidence="3">
    <location>
        <begin position="25"/>
        <end position="237"/>
    </location>
</feature>
<feature type="transmembrane region" description="Helical" evidence="2">
    <location>
        <begin position="866"/>
        <end position="885"/>
    </location>
</feature>
<evidence type="ECO:0008006" key="7">
    <source>
        <dbReference type="Google" id="ProtNLM"/>
    </source>
</evidence>